<keyword evidence="3" id="KW-0548">Nucleotidyltransferase</keyword>
<proteinExistence type="predicted"/>
<dbReference type="InterPro" id="IPR029787">
    <property type="entry name" value="Nucleotide_cyclase"/>
</dbReference>
<dbReference type="RefSeq" id="WP_305500786.1">
    <property type="nucleotide sequence ID" value="NZ_CP131913.1"/>
</dbReference>
<dbReference type="GO" id="GO:0052621">
    <property type="term" value="F:diguanylate cyclase activity"/>
    <property type="evidence" value="ECO:0007669"/>
    <property type="project" value="UniProtKB-EC"/>
</dbReference>
<dbReference type="SMART" id="SM00267">
    <property type="entry name" value="GGDEF"/>
    <property type="match status" value="1"/>
</dbReference>
<evidence type="ECO:0000313" key="3">
    <source>
        <dbReference type="EMBL" id="WLI73280.1"/>
    </source>
</evidence>
<sequence>MQSKYKVGLLRLNLLLAALLPALMAPASANLTEALLLWMAAGWLAVSAVLVEFSHRRPPLVPWQLLPSLLLTALLLTAPERFPIWLWAWAALVMLPQPAWMSVLNLLLAALSWGWLAHAMPPEQAAFSGAVLAALLLLGLSRSRDLAPLRGIARRRAHLAPGLRLWPRAQLGRDLPRERARIRRDGVHGELVLLRTGRRRFWHQAQRLCTLTRSFEHCYRLDGRTLAALLLSPDAEQAEHRRAELLAALGPIQRLRATPLSRIVSLADECRALERRRRQRARRARWIMAELQHTRLHAGLYALAALLLVSQAAWFYLVGDYDRILLPALLAPLLITAALMRLGQPETARLSAYLVLVCGYLLVAMELPAQSSLAPFWLGLPPVLTLLLLPLGPAMLLNLTLTPLWLLLGENLLDLDLALGYLSLVMVAGLAPWEILHQRSLLQATDPLDEECDAIRRSALHDRLHSECERAELLHQRLAVLVIHLPQLEMAGEQFGPGARRALLGSLCDTVARCSRDHDLLGREGDADFWLVLPDTSESGALLVRQRLEEALHRAVLLDTGPVETRLTDCHLRHGESPERFMQRLQATVQRQVNG</sequence>
<protein>
    <submittedName>
        <fullName evidence="3">Diguanylate cyclase</fullName>
        <ecNumber evidence="3">2.7.7.65</ecNumber>
    </submittedName>
</protein>
<evidence type="ECO:0000259" key="2">
    <source>
        <dbReference type="PROSITE" id="PS50887"/>
    </source>
</evidence>
<feature type="transmembrane region" description="Helical" evidence="1">
    <location>
        <begin position="298"/>
        <end position="318"/>
    </location>
</feature>
<evidence type="ECO:0000313" key="4">
    <source>
        <dbReference type="Proteomes" id="UP001235344"/>
    </source>
</evidence>
<name>A0ABY9H482_9GAMM</name>
<feature type="transmembrane region" description="Helical" evidence="1">
    <location>
        <begin position="415"/>
        <end position="433"/>
    </location>
</feature>
<keyword evidence="4" id="KW-1185">Reference proteome</keyword>
<dbReference type="SUPFAM" id="SSF55073">
    <property type="entry name" value="Nucleotide cyclase"/>
    <property type="match status" value="1"/>
</dbReference>
<evidence type="ECO:0000256" key="1">
    <source>
        <dbReference type="SAM" id="Phobius"/>
    </source>
</evidence>
<dbReference type="PROSITE" id="PS50887">
    <property type="entry name" value="GGDEF"/>
    <property type="match status" value="1"/>
</dbReference>
<reference evidence="3 4" key="1">
    <citation type="submission" date="2023-08" db="EMBL/GenBank/DDBJ databases">
        <title>Transcriptome Analysis of Halomonas alkalicola CICC 11012s to Identify the Genes Involved in Alkaline Tolerances.</title>
        <authorList>
            <person name="Zhai L."/>
        </authorList>
    </citation>
    <scope>NUCLEOTIDE SEQUENCE [LARGE SCALE GENOMIC DNA]</scope>
    <source>
        <strain evidence="3 4">CICC 11012s</strain>
    </source>
</reference>
<dbReference type="InterPro" id="IPR000160">
    <property type="entry name" value="GGDEF_dom"/>
</dbReference>
<feature type="transmembrane region" description="Helical" evidence="1">
    <location>
        <begin position="387"/>
        <end position="408"/>
    </location>
</feature>
<dbReference type="Proteomes" id="UP001235344">
    <property type="component" value="Chromosome"/>
</dbReference>
<feature type="transmembrane region" description="Helical" evidence="1">
    <location>
        <begin position="324"/>
        <end position="343"/>
    </location>
</feature>
<gene>
    <name evidence="3" type="ORF">B6N23_16425</name>
</gene>
<keyword evidence="3" id="KW-0808">Transferase</keyword>
<feature type="domain" description="GGDEF" evidence="2">
    <location>
        <begin position="476"/>
        <end position="595"/>
    </location>
</feature>
<keyword evidence="1" id="KW-1133">Transmembrane helix</keyword>
<feature type="transmembrane region" description="Helical" evidence="1">
    <location>
        <begin position="350"/>
        <end position="367"/>
    </location>
</feature>
<dbReference type="Pfam" id="PF00990">
    <property type="entry name" value="GGDEF"/>
    <property type="match status" value="1"/>
</dbReference>
<feature type="transmembrane region" description="Helical" evidence="1">
    <location>
        <begin position="60"/>
        <end position="78"/>
    </location>
</feature>
<dbReference type="Gene3D" id="3.30.70.270">
    <property type="match status" value="1"/>
</dbReference>
<keyword evidence="1" id="KW-0472">Membrane</keyword>
<dbReference type="InterPro" id="IPR043128">
    <property type="entry name" value="Rev_trsase/Diguanyl_cyclase"/>
</dbReference>
<organism evidence="3 4">
    <name type="scientific">Halomonas alkalicola</name>
    <dbReference type="NCBI Taxonomy" id="1930622"/>
    <lineage>
        <taxon>Bacteria</taxon>
        <taxon>Pseudomonadati</taxon>
        <taxon>Pseudomonadota</taxon>
        <taxon>Gammaproteobacteria</taxon>
        <taxon>Oceanospirillales</taxon>
        <taxon>Halomonadaceae</taxon>
        <taxon>Halomonas</taxon>
    </lineage>
</organism>
<feature type="transmembrane region" description="Helical" evidence="1">
    <location>
        <begin position="85"/>
        <end position="113"/>
    </location>
</feature>
<dbReference type="EC" id="2.7.7.65" evidence="3"/>
<keyword evidence="1" id="KW-0812">Transmembrane</keyword>
<accession>A0ABY9H482</accession>
<dbReference type="EMBL" id="CP131913">
    <property type="protein sequence ID" value="WLI73280.1"/>
    <property type="molecule type" value="Genomic_DNA"/>
</dbReference>